<reference evidence="6" key="1">
    <citation type="journal article" date="2020" name="Proc. R. Soc. B">
        <title>Neural architecture and regeneration in the acoel Hofstenia miamia.</title>
        <authorList>
            <person name="Hulett R.E."/>
            <person name="Potter D."/>
            <person name="Srivastava M."/>
        </authorList>
    </citation>
    <scope>NUCLEOTIDE SEQUENCE</scope>
</reference>
<evidence type="ECO:0000259" key="4">
    <source>
        <dbReference type="Pfam" id="PF01082"/>
    </source>
</evidence>
<dbReference type="InterPro" id="IPR024548">
    <property type="entry name" value="Cu2_monoox_C"/>
</dbReference>
<dbReference type="GO" id="GO:0005576">
    <property type="term" value="C:extracellular region"/>
    <property type="evidence" value="ECO:0007669"/>
    <property type="project" value="TreeGrafter"/>
</dbReference>
<feature type="domain" description="Copper type II ascorbate-dependent monooxygenase C-terminal" evidence="5">
    <location>
        <begin position="189"/>
        <end position="326"/>
    </location>
</feature>
<organism evidence="6">
    <name type="scientific">Hofstenia miamia</name>
    <name type="common">Three-banded panther worm</name>
    <dbReference type="NCBI Taxonomy" id="442651"/>
    <lineage>
        <taxon>Eukaryota</taxon>
        <taxon>Metazoa</taxon>
        <taxon>Xenacoelomorpha</taxon>
        <taxon>Acoelomorpha</taxon>
        <taxon>Acoela</taxon>
        <taxon>Hofsteniidae</taxon>
        <taxon>Hofstenia</taxon>
    </lineage>
</organism>
<evidence type="ECO:0000313" key="6">
    <source>
        <dbReference type="EMBL" id="QNG40894.1"/>
    </source>
</evidence>
<evidence type="ECO:0000259" key="5">
    <source>
        <dbReference type="Pfam" id="PF03712"/>
    </source>
</evidence>
<sequence length="366" mass="41475">MQTYFNMISISNKDSISKSNAMLLLLVFTAHFLHINGETLTLKLPNVKPSHNNEYFCTSTKLSKDEDLFVHGFEASNPHGGAHHIMIAGCKEIPISPEHSNLWHCGEMMNNNDLPVCANGERIMYVEAMDSGPLKLPEDVSFHVGGESGINYLVIQVHYGHTEKFQNNHELSDDSGITLSYSTEPTPKSAGVYLLVADGKIPPSSKEDPSTLDMFCKYKAEKPIFPMFYRVHAHGTGYVISGFKIDEEGEWEFIGRKSPQLEQKFYPVMNYGEPIAQNDYLAARCTYHNKKSIKIGPTMNDEMCNFYILYWTEGQPLSEDESFCFEKNLSWENIGLNVPDEIEIYSKNLSPDEEEEVNEFVKTKAH</sequence>
<dbReference type="Pfam" id="PF01082">
    <property type="entry name" value="Cu2_monooxygen"/>
    <property type="match status" value="1"/>
</dbReference>
<dbReference type="AlphaFoldDB" id="A0A7G7LK77"/>
<dbReference type="EMBL" id="MT657935">
    <property type="protein sequence ID" value="QNG40894.1"/>
    <property type="molecule type" value="mRNA"/>
</dbReference>
<dbReference type="SUPFAM" id="SSF49742">
    <property type="entry name" value="PHM/PNGase F"/>
    <property type="match status" value="2"/>
</dbReference>
<dbReference type="Gene3D" id="2.60.120.310">
    <property type="entry name" value="Copper type II, ascorbate-dependent monooxygenase, N-terminal domain"/>
    <property type="match status" value="1"/>
</dbReference>
<dbReference type="InterPro" id="IPR008977">
    <property type="entry name" value="PHM/PNGase_F_dom_sf"/>
</dbReference>
<dbReference type="PANTHER" id="PTHR10680">
    <property type="entry name" value="PEPTIDYL-GLYCINE ALPHA-AMIDATING MONOOXYGENASE"/>
    <property type="match status" value="1"/>
</dbReference>
<dbReference type="PANTHER" id="PTHR10680:SF14">
    <property type="entry name" value="PEPTIDYL-GLYCINE ALPHA-AMIDATING MONOOXYGENASE"/>
    <property type="match status" value="1"/>
</dbReference>
<dbReference type="Gene3D" id="2.60.120.230">
    <property type="match status" value="1"/>
</dbReference>
<accession>A0A7G7LK77</accession>
<protein>
    <submittedName>
        <fullName evidence="6">Dopamine beta hydroxylase-like 1</fullName>
    </submittedName>
</protein>
<gene>
    <name evidence="6" type="primary">dbhl-1</name>
</gene>
<evidence type="ECO:0000256" key="2">
    <source>
        <dbReference type="ARBA" id="ARBA00023157"/>
    </source>
</evidence>
<dbReference type="Pfam" id="PF03712">
    <property type="entry name" value="Cu2_monoox_C"/>
    <property type="match status" value="1"/>
</dbReference>
<dbReference type="InterPro" id="IPR036939">
    <property type="entry name" value="Cu2_ascorb_mOase_N_sf"/>
</dbReference>
<keyword evidence="3" id="KW-0325">Glycoprotein</keyword>
<dbReference type="InterPro" id="IPR014784">
    <property type="entry name" value="Cu2_ascorb_mOase-like_C"/>
</dbReference>
<dbReference type="GO" id="GO:0005507">
    <property type="term" value="F:copper ion binding"/>
    <property type="evidence" value="ECO:0007669"/>
    <property type="project" value="InterPro"/>
</dbReference>
<dbReference type="InterPro" id="IPR000323">
    <property type="entry name" value="Cu2_ascorb_mOase_N"/>
</dbReference>
<proteinExistence type="evidence at transcript level"/>
<keyword evidence="2" id="KW-1015">Disulfide bond</keyword>
<name>A0A7G7LK77_HOFMI</name>
<evidence type="ECO:0000256" key="3">
    <source>
        <dbReference type="ARBA" id="ARBA00023180"/>
    </source>
</evidence>
<keyword evidence="1" id="KW-0732">Signal</keyword>
<evidence type="ECO:0000256" key="1">
    <source>
        <dbReference type="ARBA" id="ARBA00022729"/>
    </source>
</evidence>
<feature type="domain" description="Copper type II ascorbate-dependent monooxygenase N-terminal" evidence="4">
    <location>
        <begin position="42"/>
        <end position="165"/>
    </location>
</feature>
<dbReference type="GO" id="GO:0016715">
    <property type="term" value="F:oxidoreductase activity, acting on paired donors, with incorporation or reduction of molecular oxygen, reduced ascorbate as one donor, and incorporation of one atom of oxygen"/>
    <property type="evidence" value="ECO:0007669"/>
    <property type="project" value="InterPro"/>
</dbReference>